<feature type="compositionally biased region" description="Polar residues" evidence="1">
    <location>
        <begin position="94"/>
        <end position="112"/>
    </location>
</feature>
<accession>A0A0N4UQW8</accession>
<dbReference type="EMBL" id="UYYG01000209">
    <property type="protein sequence ID" value="VDN53915.1"/>
    <property type="molecule type" value="Genomic_DNA"/>
</dbReference>
<feature type="compositionally biased region" description="Basic and acidic residues" evidence="1">
    <location>
        <begin position="80"/>
        <end position="90"/>
    </location>
</feature>
<proteinExistence type="predicted"/>
<dbReference type="WBParaSite" id="DME_0001043001-mRNA-1">
    <property type="protein sequence ID" value="DME_0001043001-mRNA-1"/>
    <property type="gene ID" value="DME_0001043001"/>
</dbReference>
<sequence length="220" mass="24127">MHPDAWIIGVTFATVAEKEIIDAICENRALIKVSINLRLPEGRHKIENAMIRNGEIKRVLRREQKAAAAAKLETTQMDETVAKHSNDKMKAPTNAPSTKLLTYANANSTLPNDSSAPPATKAKKATTDKSPKSHVVPKKMTASKTLDSNDASKITTKETIATKTEEKKGACEKKEKLTTKIKTTEKEKTTADSKPVSNPYVKPKSTLLKVANFVKLLTFT</sequence>
<reference evidence="2 4" key="2">
    <citation type="submission" date="2018-11" db="EMBL/GenBank/DDBJ databases">
        <authorList>
            <consortium name="Pathogen Informatics"/>
        </authorList>
    </citation>
    <scope>NUCLEOTIDE SEQUENCE [LARGE SCALE GENOMIC DNA]</scope>
</reference>
<dbReference type="InterPro" id="IPR032675">
    <property type="entry name" value="LRR_dom_sf"/>
</dbReference>
<evidence type="ECO:0000256" key="1">
    <source>
        <dbReference type="SAM" id="MobiDB-lite"/>
    </source>
</evidence>
<feature type="compositionally biased region" description="Basic and acidic residues" evidence="1">
    <location>
        <begin position="179"/>
        <end position="191"/>
    </location>
</feature>
<dbReference type="Proteomes" id="UP000274756">
    <property type="component" value="Unassembled WGS sequence"/>
</dbReference>
<feature type="region of interest" description="Disordered" evidence="1">
    <location>
        <begin position="76"/>
        <end position="150"/>
    </location>
</feature>
<protein>
    <submittedName>
        <fullName evidence="5">BRCT domain-containing protein</fullName>
    </submittedName>
</protein>
<dbReference type="Proteomes" id="UP000038040">
    <property type="component" value="Unplaced"/>
</dbReference>
<dbReference type="Gene3D" id="3.80.10.10">
    <property type="entry name" value="Ribonuclease Inhibitor"/>
    <property type="match status" value="1"/>
</dbReference>
<feature type="region of interest" description="Disordered" evidence="1">
    <location>
        <begin position="179"/>
        <end position="201"/>
    </location>
</feature>
<evidence type="ECO:0000313" key="3">
    <source>
        <dbReference type="Proteomes" id="UP000038040"/>
    </source>
</evidence>
<name>A0A0N4UQW8_DRAME</name>
<reference evidence="5" key="1">
    <citation type="submission" date="2017-02" db="UniProtKB">
        <authorList>
            <consortium name="WormBaseParasite"/>
        </authorList>
    </citation>
    <scope>IDENTIFICATION</scope>
</reference>
<evidence type="ECO:0000313" key="5">
    <source>
        <dbReference type="WBParaSite" id="DME_0001043001-mRNA-1"/>
    </source>
</evidence>
<gene>
    <name evidence="2" type="ORF">DME_LOCUS3888</name>
</gene>
<dbReference type="STRING" id="318479.A0A0N4UQW8"/>
<dbReference type="AlphaFoldDB" id="A0A0N4UQW8"/>
<evidence type="ECO:0000313" key="2">
    <source>
        <dbReference type="EMBL" id="VDN53915.1"/>
    </source>
</evidence>
<evidence type="ECO:0000313" key="4">
    <source>
        <dbReference type="Proteomes" id="UP000274756"/>
    </source>
</evidence>
<organism evidence="3 5">
    <name type="scientific">Dracunculus medinensis</name>
    <name type="common">Guinea worm</name>
    <dbReference type="NCBI Taxonomy" id="318479"/>
    <lineage>
        <taxon>Eukaryota</taxon>
        <taxon>Metazoa</taxon>
        <taxon>Ecdysozoa</taxon>
        <taxon>Nematoda</taxon>
        <taxon>Chromadorea</taxon>
        <taxon>Rhabditida</taxon>
        <taxon>Spirurina</taxon>
        <taxon>Dracunculoidea</taxon>
        <taxon>Dracunculidae</taxon>
        <taxon>Dracunculus</taxon>
    </lineage>
</organism>
<dbReference type="OrthoDB" id="2163268at2759"/>
<keyword evidence="4" id="KW-1185">Reference proteome</keyword>